<organism evidence="4 5">
    <name type="scientific">Neorhizobium alkalisoli</name>
    <dbReference type="NCBI Taxonomy" id="528178"/>
    <lineage>
        <taxon>Bacteria</taxon>
        <taxon>Pseudomonadati</taxon>
        <taxon>Pseudomonadota</taxon>
        <taxon>Alphaproteobacteria</taxon>
        <taxon>Hyphomicrobiales</taxon>
        <taxon>Rhizobiaceae</taxon>
        <taxon>Rhizobium/Agrobacterium group</taxon>
        <taxon>Neorhizobium</taxon>
    </lineage>
</organism>
<comment type="caution">
    <text evidence="4">The sequence shown here is derived from an EMBL/GenBank/DDBJ whole genome shotgun (WGS) entry which is preliminary data.</text>
</comment>
<comment type="pathway">
    <text evidence="1">Cofactor biosynthesis; pyrroloquinoline quinone biosynthesis.</text>
</comment>
<dbReference type="NCBIfam" id="TIGR03859">
    <property type="entry name" value="PQQ_PqqD"/>
    <property type="match status" value="1"/>
</dbReference>
<keyword evidence="5" id="KW-1185">Reference proteome</keyword>
<dbReference type="InterPro" id="IPR041881">
    <property type="entry name" value="PqqD_sf"/>
</dbReference>
<accession>A0A561R730</accession>
<dbReference type="OrthoDB" id="7995890at2"/>
<dbReference type="InterPro" id="IPR022479">
    <property type="entry name" value="PqqD_bac"/>
</dbReference>
<evidence type="ECO:0000313" key="4">
    <source>
        <dbReference type="EMBL" id="TWF58425.1"/>
    </source>
</evidence>
<dbReference type="GO" id="GO:0048038">
    <property type="term" value="F:quinone binding"/>
    <property type="evidence" value="ECO:0007669"/>
    <property type="project" value="InterPro"/>
</dbReference>
<dbReference type="UniPathway" id="UPA00539"/>
<evidence type="ECO:0000256" key="3">
    <source>
        <dbReference type="ARBA" id="ARBA00022905"/>
    </source>
</evidence>
<name>A0A561R730_9HYPH</name>
<dbReference type="GO" id="GO:0018189">
    <property type="term" value="P:pyrroloquinoline quinone biosynthetic process"/>
    <property type="evidence" value="ECO:0007669"/>
    <property type="project" value="UniProtKB-UniPathway"/>
</dbReference>
<reference evidence="4 5" key="1">
    <citation type="submission" date="2019-06" db="EMBL/GenBank/DDBJ databases">
        <title>Sorghum-associated microbial communities from plants grown in Nebraska, USA.</title>
        <authorList>
            <person name="Schachtman D."/>
        </authorList>
    </citation>
    <scope>NUCLEOTIDE SEQUENCE [LARGE SCALE GENOMIC DNA]</scope>
    <source>
        <strain evidence="4 5">1225</strain>
    </source>
</reference>
<dbReference type="EMBL" id="VIWP01000001">
    <property type="protein sequence ID" value="TWF58425.1"/>
    <property type="molecule type" value="Genomic_DNA"/>
</dbReference>
<dbReference type="RefSeq" id="WP_145631508.1">
    <property type="nucleotide sequence ID" value="NZ_VIWP01000001.1"/>
</dbReference>
<dbReference type="Proteomes" id="UP000320653">
    <property type="component" value="Unassembled WGS sequence"/>
</dbReference>
<evidence type="ECO:0000256" key="1">
    <source>
        <dbReference type="ARBA" id="ARBA00004886"/>
    </source>
</evidence>
<comment type="subunit">
    <text evidence="2">Monomer. Interacts with PqqE.</text>
</comment>
<dbReference type="Gene3D" id="1.10.10.1150">
    <property type="entry name" value="Coenzyme PQQ synthesis protein D (PqqD)"/>
    <property type="match status" value="1"/>
</dbReference>
<dbReference type="AlphaFoldDB" id="A0A561R730"/>
<dbReference type="Pfam" id="PF05402">
    <property type="entry name" value="PqqD"/>
    <property type="match status" value="1"/>
</dbReference>
<gene>
    <name evidence="4" type="ORF">FHW37_101229</name>
</gene>
<keyword evidence="3" id="KW-0884">PQQ biosynthesis</keyword>
<proteinExistence type="predicted"/>
<sequence>MSDPVAVPVTAETVAKLARGVRLREDEVRGQTVLLAPERALALDEIAVMIVKALDGVRSLDMIAEEFAAKFEAPKDQILVDVISFVDEFSKRRMLELKS</sequence>
<dbReference type="InterPro" id="IPR008792">
    <property type="entry name" value="PQQD"/>
</dbReference>
<protein>
    <submittedName>
        <fullName evidence="4">Pyrroloquinoline quinone biosynthesis protein D</fullName>
    </submittedName>
</protein>
<evidence type="ECO:0000256" key="2">
    <source>
        <dbReference type="ARBA" id="ARBA00011741"/>
    </source>
</evidence>
<evidence type="ECO:0000313" key="5">
    <source>
        <dbReference type="Proteomes" id="UP000320653"/>
    </source>
</evidence>